<dbReference type="PANTHER" id="PTHR43297">
    <property type="entry name" value="OLIGOPEPTIDE TRANSPORT ATP-BINDING PROTEIN APPD"/>
    <property type="match status" value="1"/>
</dbReference>
<evidence type="ECO:0000256" key="2">
    <source>
        <dbReference type="ARBA" id="ARBA00005417"/>
    </source>
</evidence>
<dbReference type="GO" id="GO:0015833">
    <property type="term" value="P:peptide transport"/>
    <property type="evidence" value="ECO:0007669"/>
    <property type="project" value="InterPro"/>
</dbReference>
<name>A0A537J8I6_9BACT</name>
<evidence type="ECO:0000256" key="4">
    <source>
        <dbReference type="ARBA" id="ARBA00022475"/>
    </source>
</evidence>
<comment type="subcellular location">
    <subcellularLocation>
        <location evidence="1">Cell membrane</location>
        <topology evidence="1">Peripheral membrane protein</topology>
    </subcellularLocation>
</comment>
<evidence type="ECO:0000256" key="9">
    <source>
        <dbReference type="ARBA" id="ARBA00023136"/>
    </source>
</evidence>
<dbReference type="InterPro" id="IPR017871">
    <property type="entry name" value="ABC_transporter-like_CS"/>
</dbReference>
<dbReference type="InterPro" id="IPR027417">
    <property type="entry name" value="P-loop_NTPase"/>
</dbReference>
<protein>
    <submittedName>
        <fullName evidence="11">ABC transporter ATP-binding protein</fullName>
    </submittedName>
</protein>
<evidence type="ECO:0000313" key="11">
    <source>
        <dbReference type="EMBL" id="TMI79672.1"/>
    </source>
</evidence>
<keyword evidence="4" id="KW-1003">Cell membrane</keyword>
<feature type="domain" description="ABC transporter" evidence="10">
    <location>
        <begin position="9"/>
        <end position="260"/>
    </location>
</feature>
<dbReference type="SUPFAM" id="SSF52540">
    <property type="entry name" value="P-loop containing nucleoside triphosphate hydrolases"/>
    <property type="match status" value="1"/>
</dbReference>
<accession>A0A537J8I6</accession>
<keyword evidence="8" id="KW-1278">Translocase</keyword>
<dbReference type="SMART" id="SM00382">
    <property type="entry name" value="AAA"/>
    <property type="match status" value="1"/>
</dbReference>
<keyword evidence="5" id="KW-0997">Cell inner membrane</keyword>
<evidence type="ECO:0000259" key="10">
    <source>
        <dbReference type="PROSITE" id="PS50893"/>
    </source>
</evidence>
<dbReference type="GO" id="GO:0005886">
    <property type="term" value="C:plasma membrane"/>
    <property type="evidence" value="ECO:0007669"/>
    <property type="project" value="UniProtKB-SubCell"/>
</dbReference>
<evidence type="ECO:0000313" key="12">
    <source>
        <dbReference type="Proteomes" id="UP000320048"/>
    </source>
</evidence>
<dbReference type="AlphaFoldDB" id="A0A537J8I6"/>
<dbReference type="NCBIfam" id="TIGR01727">
    <property type="entry name" value="oligo_HPY"/>
    <property type="match status" value="1"/>
</dbReference>
<dbReference type="InterPro" id="IPR050388">
    <property type="entry name" value="ABC_Ni/Peptide_Import"/>
</dbReference>
<reference evidence="11 12" key="1">
    <citation type="journal article" date="2019" name="Nat. Microbiol.">
        <title>Mediterranean grassland soil C-N compound turnover is dependent on rainfall and depth, and is mediated by genomically divergent microorganisms.</title>
        <authorList>
            <person name="Diamond S."/>
            <person name="Andeer P.F."/>
            <person name="Li Z."/>
            <person name="Crits-Christoph A."/>
            <person name="Burstein D."/>
            <person name="Anantharaman K."/>
            <person name="Lane K.R."/>
            <person name="Thomas B.C."/>
            <person name="Pan C."/>
            <person name="Northen T.R."/>
            <person name="Banfield J.F."/>
        </authorList>
    </citation>
    <scope>NUCLEOTIDE SEQUENCE [LARGE SCALE GENOMIC DNA]</scope>
    <source>
        <strain evidence="11">NP_7</strain>
    </source>
</reference>
<dbReference type="Gene3D" id="3.40.50.300">
    <property type="entry name" value="P-loop containing nucleotide triphosphate hydrolases"/>
    <property type="match status" value="1"/>
</dbReference>
<dbReference type="EMBL" id="VBAO01000267">
    <property type="protein sequence ID" value="TMI79672.1"/>
    <property type="molecule type" value="Genomic_DNA"/>
</dbReference>
<comment type="caution">
    <text evidence="11">The sequence shown here is derived from an EMBL/GenBank/DDBJ whole genome shotgun (WGS) entry which is preliminary data.</text>
</comment>
<proteinExistence type="inferred from homology"/>
<dbReference type="InterPro" id="IPR003593">
    <property type="entry name" value="AAA+_ATPase"/>
</dbReference>
<keyword evidence="7 11" id="KW-0067">ATP-binding</keyword>
<dbReference type="GO" id="GO:0005524">
    <property type="term" value="F:ATP binding"/>
    <property type="evidence" value="ECO:0007669"/>
    <property type="project" value="UniProtKB-KW"/>
</dbReference>
<evidence type="ECO:0000256" key="8">
    <source>
        <dbReference type="ARBA" id="ARBA00022967"/>
    </source>
</evidence>
<dbReference type="PROSITE" id="PS00211">
    <property type="entry name" value="ABC_TRANSPORTER_1"/>
    <property type="match status" value="1"/>
</dbReference>
<evidence type="ECO:0000256" key="3">
    <source>
        <dbReference type="ARBA" id="ARBA00022448"/>
    </source>
</evidence>
<organism evidence="11 12">
    <name type="scientific">Candidatus Segetimicrobium genomatis</name>
    <dbReference type="NCBI Taxonomy" id="2569760"/>
    <lineage>
        <taxon>Bacteria</taxon>
        <taxon>Bacillati</taxon>
        <taxon>Candidatus Sysuimicrobiota</taxon>
        <taxon>Candidatus Sysuimicrobiia</taxon>
        <taxon>Candidatus Sysuimicrobiales</taxon>
        <taxon>Candidatus Segetimicrobiaceae</taxon>
        <taxon>Candidatus Segetimicrobium</taxon>
    </lineage>
</organism>
<sequence length="338" mass="36749">MRGPPAPVIDVDSLIVDFWDRRRWTNVVHGVSFHIFPGETLGMAGESGCGKSTTAYALLGYHRPMSRFNGGAVRFLGRDLLRLPARELQKIRGAEIGFVPQNPATALNPSMPVGHQVMESLEAHGACATRREAEDRCLGLFADMGLPRPKVVAGRYPHQLSGGQQQRVVLAMALACHPTLLVLDEPTTGLDVTTQARILSLLARLRARYGMAMFYVSHNLGVLAQVCNRITVMYAGELIEVASTAELFRNPGHPYTRGLIASLQQVSGFVGTQPLLRGLLRRDALPLGCRFAPRCEYSQPGCFTSPQSLATVGDGHEVACWRWPDIPAGTDPADKGTV</sequence>
<comment type="similarity">
    <text evidence="2">Belongs to the ABC transporter superfamily.</text>
</comment>
<dbReference type="CDD" id="cd03257">
    <property type="entry name" value="ABC_NikE_OppD_transporters"/>
    <property type="match status" value="1"/>
</dbReference>
<dbReference type="PANTHER" id="PTHR43297:SF14">
    <property type="entry name" value="ATPASE AAA-TYPE CORE DOMAIN-CONTAINING PROTEIN"/>
    <property type="match status" value="1"/>
</dbReference>
<dbReference type="Pfam" id="PF08352">
    <property type="entry name" value="oligo_HPY"/>
    <property type="match status" value="1"/>
</dbReference>
<evidence type="ECO:0000256" key="1">
    <source>
        <dbReference type="ARBA" id="ARBA00004202"/>
    </source>
</evidence>
<keyword evidence="3" id="KW-0813">Transport</keyword>
<keyword evidence="6" id="KW-0547">Nucleotide-binding</keyword>
<keyword evidence="9" id="KW-0472">Membrane</keyword>
<dbReference type="Pfam" id="PF00005">
    <property type="entry name" value="ABC_tran"/>
    <property type="match status" value="1"/>
</dbReference>
<dbReference type="Proteomes" id="UP000320048">
    <property type="component" value="Unassembled WGS sequence"/>
</dbReference>
<dbReference type="GO" id="GO:0016887">
    <property type="term" value="F:ATP hydrolysis activity"/>
    <property type="evidence" value="ECO:0007669"/>
    <property type="project" value="InterPro"/>
</dbReference>
<evidence type="ECO:0000256" key="6">
    <source>
        <dbReference type="ARBA" id="ARBA00022741"/>
    </source>
</evidence>
<dbReference type="FunFam" id="3.40.50.300:FF:000016">
    <property type="entry name" value="Oligopeptide ABC transporter ATP-binding component"/>
    <property type="match status" value="1"/>
</dbReference>
<gene>
    <name evidence="11" type="ORF">E6H04_10190</name>
</gene>
<dbReference type="InterPro" id="IPR003439">
    <property type="entry name" value="ABC_transporter-like_ATP-bd"/>
</dbReference>
<evidence type="ECO:0000256" key="7">
    <source>
        <dbReference type="ARBA" id="ARBA00022840"/>
    </source>
</evidence>
<evidence type="ECO:0000256" key="5">
    <source>
        <dbReference type="ARBA" id="ARBA00022519"/>
    </source>
</evidence>
<dbReference type="InterPro" id="IPR013563">
    <property type="entry name" value="Oligopep_ABC_C"/>
</dbReference>
<dbReference type="PROSITE" id="PS50893">
    <property type="entry name" value="ABC_TRANSPORTER_2"/>
    <property type="match status" value="1"/>
</dbReference>